<keyword evidence="2" id="KW-1185">Reference proteome</keyword>
<gene>
    <name evidence="1" type="ORF">ACAOBT_LOCUS6468</name>
</gene>
<dbReference type="Proteomes" id="UP001152888">
    <property type="component" value="Unassembled WGS sequence"/>
</dbReference>
<proteinExistence type="predicted"/>
<evidence type="ECO:0000313" key="1">
    <source>
        <dbReference type="EMBL" id="CAH1965688.1"/>
    </source>
</evidence>
<reference evidence="1" key="1">
    <citation type="submission" date="2022-03" db="EMBL/GenBank/DDBJ databases">
        <authorList>
            <person name="Sayadi A."/>
        </authorList>
    </citation>
    <scope>NUCLEOTIDE SEQUENCE</scope>
</reference>
<name>A0A9P0K794_ACAOB</name>
<dbReference type="OrthoDB" id="6430009at2759"/>
<dbReference type="AlphaFoldDB" id="A0A9P0K794"/>
<evidence type="ECO:0000313" key="2">
    <source>
        <dbReference type="Proteomes" id="UP001152888"/>
    </source>
</evidence>
<protein>
    <submittedName>
        <fullName evidence="1">Uncharacterized protein</fullName>
    </submittedName>
</protein>
<comment type="caution">
    <text evidence="1">The sequence shown here is derived from an EMBL/GenBank/DDBJ whole genome shotgun (WGS) entry which is preliminary data.</text>
</comment>
<sequence length="70" mass="8002">MARTGCGSGRGLAGHCTTTNQDRWRHLAVRHRGSLRSETHRKNQENPPQVHTTMVTYWSIWTTTELISNL</sequence>
<accession>A0A9P0K794</accession>
<dbReference type="EMBL" id="CAKOFQ010006727">
    <property type="protein sequence ID" value="CAH1965688.1"/>
    <property type="molecule type" value="Genomic_DNA"/>
</dbReference>
<organism evidence="1 2">
    <name type="scientific">Acanthoscelides obtectus</name>
    <name type="common">Bean weevil</name>
    <name type="synonym">Bruchus obtectus</name>
    <dbReference type="NCBI Taxonomy" id="200917"/>
    <lineage>
        <taxon>Eukaryota</taxon>
        <taxon>Metazoa</taxon>
        <taxon>Ecdysozoa</taxon>
        <taxon>Arthropoda</taxon>
        <taxon>Hexapoda</taxon>
        <taxon>Insecta</taxon>
        <taxon>Pterygota</taxon>
        <taxon>Neoptera</taxon>
        <taxon>Endopterygota</taxon>
        <taxon>Coleoptera</taxon>
        <taxon>Polyphaga</taxon>
        <taxon>Cucujiformia</taxon>
        <taxon>Chrysomeloidea</taxon>
        <taxon>Chrysomelidae</taxon>
        <taxon>Bruchinae</taxon>
        <taxon>Bruchini</taxon>
        <taxon>Acanthoscelides</taxon>
    </lineage>
</organism>